<sequence length="160" mass="18902">MNIAEKSMEKTRFYNREDLKAKDVARLISIWEGEAGESFTDYCNFSREADKNFLLFLAEKYPILYDYHCKVAGNDWLDHCIQYVVDHCGEYLTQWVPAEEYRLSWQLEEMAIYPLADFILKDDGAWEDFVDFFTSEKETASGTPYIDCYDIRELFENGDV</sequence>
<organism evidence="1">
    <name type="scientific">virus sp. ctML55</name>
    <dbReference type="NCBI Taxonomy" id="2827627"/>
    <lineage>
        <taxon>Viruses</taxon>
    </lineage>
</organism>
<name>A0A8S5RJ79_9VIRU</name>
<accession>A0A8S5RJ79</accession>
<proteinExistence type="predicted"/>
<evidence type="ECO:0000313" key="1">
    <source>
        <dbReference type="EMBL" id="DAE31028.1"/>
    </source>
</evidence>
<protein>
    <submittedName>
        <fullName evidence="1">Uncharacterized protein</fullName>
    </submittedName>
</protein>
<dbReference type="EMBL" id="BK059105">
    <property type="protein sequence ID" value="DAE31028.1"/>
    <property type="molecule type" value="Genomic_DNA"/>
</dbReference>
<reference evidence="1" key="1">
    <citation type="journal article" date="2021" name="Proc. Natl. Acad. Sci. U.S.A.">
        <title>A Catalog of Tens of Thousands of Viruses from Human Metagenomes Reveals Hidden Associations with Chronic Diseases.</title>
        <authorList>
            <person name="Tisza M.J."/>
            <person name="Buck C.B."/>
        </authorList>
    </citation>
    <scope>NUCLEOTIDE SEQUENCE</scope>
    <source>
        <strain evidence="1">CtML55</strain>
    </source>
</reference>